<dbReference type="AlphaFoldDB" id="A0A6A5WU67"/>
<reference evidence="1" key="1">
    <citation type="journal article" date="2020" name="Stud. Mycol.">
        <title>101 Dothideomycetes genomes: a test case for predicting lifestyles and emergence of pathogens.</title>
        <authorList>
            <person name="Haridas S."/>
            <person name="Albert R."/>
            <person name="Binder M."/>
            <person name="Bloem J."/>
            <person name="Labutti K."/>
            <person name="Salamov A."/>
            <person name="Andreopoulos B."/>
            <person name="Baker S."/>
            <person name="Barry K."/>
            <person name="Bills G."/>
            <person name="Bluhm B."/>
            <person name="Cannon C."/>
            <person name="Castanera R."/>
            <person name="Culley D."/>
            <person name="Daum C."/>
            <person name="Ezra D."/>
            <person name="Gonzalez J."/>
            <person name="Henrissat B."/>
            <person name="Kuo A."/>
            <person name="Liang C."/>
            <person name="Lipzen A."/>
            <person name="Lutzoni F."/>
            <person name="Magnuson J."/>
            <person name="Mondo S."/>
            <person name="Nolan M."/>
            <person name="Ohm R."/>
            <person name="Pangilinan J."/>
            <person name="Park H.-J."/>
            <person name="Ramirez L."/>
            <person name="Alfaro M."/>
            <person name="Sun H."/>
            <person name="Tritt A."/>
            <person name="Yoshinaga Y."/>
            <person name="Zwiers L.-H."/>
            <person name="Turgeon B."/>
            <person name="Goodwin S."/>
            <person name="Spatafora J."/>
            <person name="Crous P."/>
            <person name="Grigoriev I."/>
        </authorList>
    </citation>
    <scope>NUCLEOTIDE SEQUENCE</scope>
    <source>
        <strain evidence="1">CBS 123094</strain>
    </source>
</reference>
<sequence>MSFAEQDAPRNEEPDDLVFDVGLGAIASSSAGQFRFNQDGVYTPRETAVLARCTVVERVHGQLSEEDPTPCSLLVFDFDFDRLKKTRAIHEVTVTLVLDGVKVHSLAPKTKILADPQEAKKNHTKGWGAEGGVEEKLRLGLNYKDETARELDETHYSSAKGWPTHFPRRRPNDPAPHNCVKWYIEESTADRDVKGVPPYFRSAVLLEREPEQTEFTVEMEIDAKADFLTEITDAVLLRGNVPKGRLRLDTAQSTSVLYSYPTLPEKEGGTKLLGGFDLQAFGKLSLGQLQKERFSLES</sequence>
<keyword evidence="2" id="KW-1185">Reference proteome</keyword>
<accession>A0A6A5WU67</accession>
<name>A0A6A5WU67_9PLEO</name>
<dbReference type="Proteomes" id="UP000799779">
    <property type="component" value="Unassembled WGS sequence"/>
</dbReference>
<dbReference type="OrthoDB" id="5030973at2759"/>
<evidence type="ECO:0000313" key="2">
    <source>
        <dbReference type="Proteomes" id="UP000799779"/>
    </source>
</evidence>
<dbReference type="EMBL" id="ML977571">
    <property type="protein sequence ID" value="KAF2003751.1"/>
    <property type="molecule type" value="Genomic_DNA"/>
</dbReference>
<evidence type="ECO:0000313" key="1">
    <source>
        <dbReference type="EMBL" id="KAF2003751.1"/>
    </source>
</evidence>
<proteinExistence type="predicted"/>
<gene>
    <name evidence="1" type="ORF">P154DRAFT_617636</name>
</gene>
<protein>
    <submittedName>
        <fullName evidence="1">Uncharacterized protein</fullName>
    </submittedName>
</protein>
<organism evidence="1 2">
    <name type="scientific">Amniculicola lignicola CBS 123094</name>
    <dbReference type="NCBI Taxonomy" id="1392246"/>
    <lineage>
        <taxon>Eukaryota</taxon>
        <taxon>Fungi</taxon>
        <taxon>Dikarya</taxon>
        <taxon>Ascomycota</taxon>
        <taxon>Pezizomycotina</taxon>
        <taxon>Dothideomycetes</taxon>
        <taxon>Pleosporomycetidae</taxon>
        <taxon>Pleosporales</taxon>
        <taxon>Amniculicolaceae</taxon>
        <taxon>Amniculicola</taxon>
    </lineage>
</organism>